<dbReference type="InterPro" id="IPR005303">
    <property type="entry name" value="MOCOS_middle"/>
</dbReference>
<evidence type="ECO:0000313" key="3">
    <source>
        <dbReference type="Proteomes" id="UP000541136"/>
    </source>
</evidence>
<dbReference type="Proteomes" id="UP000541136">
    <property type="component" value="Unassembled WGS sequence"/>
</dbReference>
<dbReference type="SUPFAM" id="SSF141673">
    <property type="entry name" value="MOSC N-terminal domain-like"/>
    <property type="match status" value="1"/>
</dbReference>
<dbReference type="EMBL" id="JACHIB010000015">
    <property type="protein sequence ID" value="MBB6084563.1"/>
    <property type="molecule type" value="Genomic_DNA"/>
</dbReference>
<feature type="domain" description="Molybdenum cofactor sulfurase middle" evidence="1">
    <location>
        <begin position="18"/>
        <end position="112"/>
    </location>
</feature>
<proteinExistence type="predicted"/>
<evidence type="ECO:0000259" key="1">
    <source>
        <dbReference type="Pfam" id="PF03476"/>
    </source>
</evidence>
<dbReference type="AlphaFoldDB" id="A0A7W9TPK2"/>
<evidence type="ECO:0000313" key="2">
    <source>
        <dbReference type="EMBL" id="MBB6084563.1"/>
    </source>
</evidence>
<organism evidence="2 3">
    <name type="scientific">Castellaniella defragrans</name>
    <name type="common">Alcaligenes defragrans</name>
    <dbReference type="NCBI Taxonomy" id="75697"/>
    <lineage>
        <taxon>Bacteria</taxon>
        <taxon>Pseudomonadati</taxon>
        <taxon>Pseudomonadota</taxon>
        <taxon>Betaproteobacteria</taxon>
        <taxon>Burkholderiales</taxon>
        <taxon>Alcaligenaceae</taxon>
        <taxon>Castellaniella</taxon>
    </lineage>
</organism>
<accession>A0A7W9TPK2</accession>
<comment type="caution">
    <text evidence="2">The sequence shown here is derived from an EMBL/GenBank/DDBJ whole genome shotgun (WGS) entry which is preliminary data.</text>
</comment>
<dbReference type="RefSeq" id="WP_151024316.1">
    <property type="nucleotide sequence ID" value="NZ_JACHIB010000015.1"/>
</dbReference>
<gene>
    <name evidence="2" type="ORF">HNR28_002609</name>
</gene>
<reference evidence="2 3" key="1">
    <citation type="submission" date="2020-08" db="EMBL/GenBank/DDBJ databases">
        <title>Genomic Encyclopedia of Type Strains, Phase IV (KMG-IV): sequencing the most valuable type-strain genomes for metagenomic binning, comparative biology and taxonomic classification.</title>
        <authorList>
            <person name="Goeker M."/>
        </authorList>
    </citation>
    <scope>NUCLEOTIDE SEQUENCE [LARGE SCALE GENOMIC DNA]</scope>
    <source>
        <strain evidence="2 3">DSM 12141</strain>
    </source>
</reference>
<name>A0A7W9TPK2_CASDE</name>
<dbReference type="Pfam" id="PF03476">
    <property type="entry name" value="MOSC_N"/>
    <property type="match status" value="1"/>
</dbReference>
<sequence>MTTETVFQPIAGAAALADEAARPYDRRWLVVDDRNGWLDAVRAPGLAGLEISLRFGYLVLRAAGMLRLDVPLDVIEDDDSVERTARIGGRAVRVVDEGELAAAWFSQWLGQPCRLVKVHPDAGPVSWPG</sequence>
<protein>
    <submittedName>
        <fullName evidence="2">Uncharacterized protein YcbX</fullName>
    </submittedName>
</protein>